<dbReference type="GO" id="GO:0006313">
    <property type="term" value="P:DNA transposition"/>
    <property type="evidence" value="ECO:0007669"/>
    <property type="project" value="InterPro"/>
</dbReference>
<evidence type="ECO:0000313" key="3">
    <source>
        <dbReference type="EMBL" id="TCP35152.1"/>
    </source>
</evidence>
<evidence type="ECO:0000259" key="2">
    <source>
        <dbReference type="Pfam" id="PF02371"/>
    </source>
</evidence>
<reference evidence="3 4" key="1">
    <citation type="submission" date="2019-03" db="EMBL/GenBank/DDBJ databases">
        <title>Genomic Encyclopedia of Type Strains, Phase IV (KMG-IV): sequencing the most valuable type-strain genomes for metagenomic binning, comparative biology and taxonomic classification.</title>
        <authorList>
            <person name="Goeker M."/>
        </authorList>
    </citation>
    <scope>NUCLEOTIDE SEQUENCE [LARGE SCALE GENOMIC DNA]</scope>
    <source>
        <strain evidence="3 4">DSM 2132</strain>
    </source>
</reference>
<dbReference type="InParanoid" id="A0A4R2PI57"/>
<protein>
    <submittedName>
        <fullName evidence="3">Transposase</fullName>
    </submittedName>
</protein>
<keyword evidence="4" id="KW-1185">Reference proteome</keyword>
<dbReference type="EMBL" id="SLXO01000004">
    <property type="protein sequence ID" value="TCP35152.1"/>
    <property type="molecule type" value="Genomic_DNA"/>
</dbReference>
<evidence type="ECO:0000313" key="4">
    <source>
        <dbReference type="Proteomes" id="UP000295399"/>
    </source>
</evidence>
<accession>A0A4R2PI57</accession>
<name>A0A4R2PI57_RHOSA</name>
<dbReference type="AlphaFoldDB" id="A0A4R2PI57"/>
<dbReference type="GO" id="GO:0003677">
    <property type="term" value="F:DNA binding"/>
    <property type="evidence" value="ECO:0007669"/>
    <property type="project" value="InterPro"/>
</dbReference>
<dbReference type="PANTHER" id="PTHR33055">
    <property type="entry name" value="TRANSPOSASE FOR INSERTION SEQUENCE ELEMENT IS1111A"/>
    <property type="match status" value="1"/>
</dbReference>
<dbReference type="InterPro" id="IPR003346">
    <property type="entry name" value="Transposase_20"/>
</dbReference>
<dbReference type="Pfam" id="PF01548">
    <property type="entry name" value="DEDD_Tnp_IS110"/>
    <property type="match status" value="1"/>
</dbReference>
<dbReference type="OrthoDB" id="8261795at2"/>
<organism evidence="3 4">
    <name type="scientific">Rhodothalassium salexigens DSM 2132</name>
    <dbReference type="NCBI Taxonomy" id="1188247"/>
    <lineage>
        <taxon>Bacteria</taxon>
        <taxon>Pseudomonadati</taxon>
        <taxon>Pseudomonadota</taxon>
        <taxon>Alphaproteobacteria</taxon>
        <taxon>Rhodothalassiales</taxon>
        <taxon>Rhodothalassiaceae</taxon>
        <taxon>Rhodothalassium</taxon>
    </lineage>
</organism>
<proteinExistence type="predicted"/>
<dbReference type="PANTHER" id="PTHR33055:SF13">
    <property type="entry name" value="TRANSPOSASE"/>
    <property type="match status" value="1"/>
</dbReference>
<dbReference type="InterPro" id="IPR002525">
    <property type="entry name" value="Transp_IS110-like_N"/>
</dbReference>
<dbReference type="Pfam" id="PF02371">
    <property type="entry name" value="Transposase_20"/>
    <property type="match status" value="1"/>
</dbReference>
<feature type="domain" description="Transposase IS116/IS110/IS902 C-terminal" evidence="2">
    <location>
        <begin position="190"/>
        <end position="272"/>
    </location>
</feature>
<dbReference type="GO" id="GO:0004803">
    <property type="term" value="F:transposase activity"/>
    <property type="evidence" value="ECO:0007669"/>
    <property type="project" value="InterPro"/>
</dbReference>
<dbReference type="InterPro" id="IPR047650">
    <property type="entry name" value="Transpos_IS110"/>
</dbReference>
<feature type="domain" description="Transposase IS110-like N-terminal" evidence="1">
    <location>
        <begin position="6"/>
        <end position="143"/>
    </location>
</feature>
<sequence>MTEISIGIDISKDHLDAYRSHDGAEKRFTNDRSGCRRPVAWIGAEAERIVYEPTGRYHRLVEDILSKAGLPLAKVNPRQAKRFTEAIGVLAKSDRVDARVLAQMGRVLDLPCHQSASAEMDALKELCVMRRALLKDRTAAKNREKGARLPLIKRQLAARLRHIDRQVTAIDAAIRERIKADAALTERFDILVSIPGISEITAAVLLVEMPELGTLDGKQVASLAGLAPVSRQSGKWQGKAFIRGGRRGPREALYMPALVAMRFNPDLKRMYEALRARGKPPKVAITAVMRKRVIIANALLRDHRPWAPHLA</sequence>
<dbReference type="RefSeq" id="WP_132708064.1">
    <property type="nucleotide sequence ID" value="NZ_JACIGF010000004.1"/>
</dbReference>
<dbReference type="Proteomes" id="UP000295399">
    <property type="component" value="Unassembled WGS sequence"/>
</dbReference>
<gene>
    <name evidence="3" type="ORF">EV659_1041</name>
</gene>
<evidence type="ECO:0000259" key="1">
    <source>
        <dbReference type="Pfam" id="PF01548"/>
    </source>
</evidence>
<comment type="caution">
    <text evidence="3">The sequence shown here is derived from an EMBL/GenBank/DDBJ whole genome shotgun (WGS) entry which is preliminary data.</text>
</comment>